<dbReference type="Pfam" id="PF00002">
    <property type="entry name" value="7tm_2"/>
    <property type="match status" value="1"/>
</dbReference>
<keyword evidence="7" id="KW-0675">Receptor</keyword>
<comment type="subcellular location">
    <subcellularLocation>
        <location evidence="1">Membrane</location>
        <topology evidence="1">Multi-pass membrane protein</topology>
    </subcellularLocation>
</comment>
<reference evidence="7" key="1">
    <citation type="journal article" date="2023" name="G3 (Bethesda)">
        <title>Whole genome assembly and annotation of the endangered Caribbean coral Acropora cervicornis.</title>
        <authorList>
            <person name="Selwyn J.D."/>
            <person name="Vollmer S.V."/>
        </authorList>
    </citation>
    <scope>NUCLEOTIDE SEQUENCE</scope>
    <source>
        <strain evidence="7">K2</strain>
    </source>
</reference>
<comment type="caution">
    <text evidence="7">The sequence shown here is derived from an EMBL/GenBank/DDBJ whole genome shotgun (WGS) entry which is preliminary data.</text>
</comment>
<dbReference type="GO" id="GO:0007166">
    <property type="term" value="P:cell surface receptor signaling pathway"/>
    <property type="evidence" value="ECO:0007669"/>
    <property type="project" value="InterPro"/>
</dbReference>
<keyword evidence="8" id="KW-1185">Reference proteome</keyword>
<dbReference type="PROSITE" id="PS50261">
    <property type="entry name" value="G_PROTEIN_RECEP_F2_4"/>
    <property type="match status" value="1"/>
</dbReference>
<dbReference type="AlphaFoldDB" id="A0AAD9V268"/>
<evidence type="ECO:0000256" key="3">
    <source>
        <dbReference type="ARBA" id="ARBA00022989"/>
    </source>
</evidence>
<feature type="transmembrane region" description="Helical" evidence="5">
    <location>
        <begin position="56"/>
        <end position="76"/>
    </location>
</feature>
<feature type="transmembrane region" description="Helical" evidence="5">
    <location>
        <begin position="270"/>
        <end position="291"/>
    </location>
</feature>
<evidence type="ECO:0000256" key="4">
    <source>
        <dbReference type="ARBA" id="ARBA00023136"/>
    </source>
</evidence>
<dbReference type="EMBL" id="JARQWQ010000046">
    <property type="protein sequence ID" value="KAK2558020.1"/>
    <property type="molecule type" value="Genomic_DNA"/>
</dbReference>
<dbReference type="InterPro" id="IPR000832">
    <property type="entry name" value="GPCR_2_secretin-like"/>
</dbReference>
<gene>
    <name evidence="7" type="ORF">P5673_019588</name>
</gene>
<dbReference type="InterPro" id="IPR017981">
    <property type="entry name" value="GPCR_2-like_7TM"/>
</dbReference>
<evidence type="ECO:0000259" key="6">
    <source>
        <dbReference type="PROSITE" id="PS50261"/>
    </source>
</evidence>
<dbReference type="InterPro" id="IPR022343">
    <property type="entry name" value="GCR1-cAMP_receptor"/>
</dbReference>
<keyword evidence="2 5" id="KW-0812">Transmembrane</keyword>
<dbReference type="Gene3D" id="1.20.1070.10">
    <property type="entry name" value="Rhodopsin 7-helix transmembrane proteins"/>
    <property type="match status" value="1"/>
</dbReference>
<keyword evidence="4 5" id="KW-0472">Membrane</keyword>
<evidence type="ECO:0000256" key="5">
    <source>
        <dbReference type="SAM" id="Phobius"/>
    </source>
</evidence>
<evidence type="ECO:0000313" key="8">
    <source>
        <dbReference type="Proteomes" id="UP001249851"/>
    </source>
</evidence>
<accession>A0AAD9V268</accession>
<reference evidence="7" key="2">
    <citation type="journal article" date="2023" name="Science">
        <title>Genomic signatures of disease resistance in endangered staghorn corals.</title>
        <authorList>
            <person name="Vollmer S.V."/>
            <person name="Selwyn J.D."/>
            <person name="Despard B.A."/>
            <person name="Roesel C.L."/>
        </authorList>
    </citation>
    <scope>NUCLEOTIDE SEQUENCE</scope>
    <source>
        <strain evidence="7">K2</strain>
    </source>
</reference>
<dbReference type="Proteomes" id="UP001249851">
    <property type="component" value="Unassembled WGS sequence"/>
</dbReference>
<feature type="transmembrane region" description="Helical" evidence="5">
    <location>
        <begin position="174"/>
        <end position="200"/>
    </location>
</feature>
<feature type="transmembrane region" description="Helical" evidence="5">
    <location>
        <begin position="232"/>
        <end position="250"/>
    </location>
</feature>
<feature type="domain" description="G-protein coupled receptors family 2 profile 2" evidence="6">
    <location>
        <begin position="21"/>
        <end position="292"/>
    </location>
</feature>
<evidence type="ECO:0000313" key="7">
    <source>
        <dbReference type="EMBL" id="KAK2558020.1"/>
    </source>
</evidence>
<organism evidence="7 8">
    <name type="scientific">Acropora cervicornis</name>
    <name type="common">Staghorn coral</name>
    <dbReference type="NCBI Taxonomy" id="6130"/>
    <lineage>
        <taxon>Eukaryota</taxon>
        <taxon>Metazoa</taxon>
        <taxon>Cnidaria</taxon>
        <taxon>Anthozoa</taxon>
        <taxon>Hexacorallia</taxon>
        <taxon>Scleractinia</taxon>
        <taxon>Astrocoeniina</taxon>
        <taxon>Acroporidae</taxon>
        <taxon>Acropora</taxon>
    </lineage>
</organism>
<dbReference type="PANTHER" id="PTHR23112">
    <property type="entry name" value="G PROTEIN-COUPLED RECEPTOR 157-RELATED"/>
    <property type="match status" value="1"/>
</dbReference>
<evidence type="ECO:0000256" key="2">
    <source>
        <dbReference type="ARBA" id="ARBA00022692"/>
    </source>
</evidence>
<name>A0AAD9V268_ACRCE</name>
<dbReference type="PRINTS" id="PR02001">
    <property type="entry name" value="GCR1CAMPR"/>
</dbReference>
<sequence length="373" mass="43230">MASTVTPTTLGFGKYGNTTLNRSLVTIFSALSLFGASVIIVTYITWKDIRSTSRKILVYISVADCVTVASYLFGAWLPPNTDSPYCTAQSFLATTANMWSFFWTTFLAVFLYLTVARQRLRLAKTMFYGFHFIGWGVPLLIVCIALKSNILGNDRDIYSSAWCWVRVENYHSSIIFWMLITGKLWEFVMFIIVIVFYSLLKCHISEEIARNERYQMKDYSQEAAKKATKLQFVPLILLFLRFWGMIRFYIYITSSVNESEPIRKFQVFLIYIQGICESAQGFANFVLFCLFTEKFHSNLRRAMYHHWPKCFYRLRWTYKPEQPDTSYNSFLSVESNSREMNESTSLLRTSYHTTGMINTTSILSNSSEDGSIP</sequence>
<proteinExistence type="predicted"/>
<feature type="transmembrane region" description="Helical" evidence="5">
    <location>
        <begin position="127"/>
        <end position="150"/>
    </location>
</feature>
<dbReference type="SUPFAM" id="SSF81321">
    <property type="entry name" value="Family A G protein-coupled receptor-like"/>
    <property type="match status" value="1"/>
</dbReference>
<evidence type="ECO:0000256" key="1">
    <source>
        <dbReference type="ARBA" id="ARBA00004141"/>
    </source>
</evidence>
<keyword evidence="3 5" id="KW-1133">Transmembrane helix</keyword>
<dbReference type="GO" id="GO:0005886">
    <property type="term" value="C:plasma membrane"/>
    <property type="evidence" value="ECO:0007669"/>
    <property type="project" value="TreeGrafter"/>
</dbReference>
<feature type="transmembrane region" description="Helical" evidence="5">
    <location>
        <begin position="96"/>
        <end position="115"/>
    </location>
</feature>
<dbReference type="PANTHER" id="PTHR23112:SF47">
    <property type="entry name" value="G-PROTEIN COUPLED RECEPTOR 157"/>
    <property type="match status" value="1"/>
</dbReference>
<protein>
    <submittedName>
        <fullName evidence="7">G-protein coupled receptor 157</fullName>
    </submittedName>
</protein>
<dbReference type="GO" id="GO:0004930">
    <property type="term" value="F:G protein-coupled receptor activity"/>
    <property type="evidence" value="ECO:0007669"/>
    <property type="project" value="InterPro"/>
</dbReference>
<feature type="transmembrane region" description="Helical" evidence="5">
    <location>
        <begin position="24"/>
        <end position="44"/>
    </location>
</feature>
<dbReference type="GO" id="GO:0007189">
    <property type="term" value="P:adenylate cyclase-activating G protein-coupled receptor signaling pathway"/>
    <property type="evidence" value="ECO:0007669"/>
    <property type="project" value="TreeGrafter"/>
</dbReference>